<dbReference type="PANTHER" id="PTHR30537">
    <property type="entry name" value="HTH-TYPE TRANSCRIPTIONAL REGULATOR"/>
    <property type="match status" value="1"/>
</dbReference>
<evidence type="ECO:0000256" key="4">
    <source>
        <dbReference type="ARBA" id="ARBA00023163"/>
    </source>
</evidence>
<dbReference type="Gene3D" id="1.10.10.10">
    <property type="entry name" value="Winged helix-like DNA-binding domain superfamily/Winged helix DNA-binding domain"/>
    <property type="match status" value="1"/>
</dbReference>
<keyword evidence="2" id="KW-0805">Transcription regulation</keyword>
<dbReference type="EMBL" id="JAVIJF010000045">
    <property type="protein sequence ID" value="MDX8529255.1"/>
    <property type="molecule type" value="Genomic_DNA"/>
</dbReference>
<keyword evidence="7" id="KW-1185">Reference proteome</keyword>
<dbReference type="SUPFAM" id="SSF53850">
    <property type="entry name" value="Periplasmic binding protein-like II"/>
    <property type="match status" value="1"/>
</dbReference>
<comment type="similarity">
    <text evidence="1">Belongs to the LysR transcriptional regulatory family.</text>
</comment>
<dbReference type="Proteomes" id="UP001276840">
    <property type="component" value="Unassembled WGS sequence"/>
</dbReference>
<comment type="caution">
    <text evidence="6">The sequence shown here is derived from an EMBL/GenBank/DDBJ whole genome shotgun (WGS) entry which is preliminary data.</text>
</comment>
<gene>
    <name evidence="6" type="ORF">RFM68_32985</name>
</gene>
<dbReference type="RefSeq" id="WP_320237124.1">
    <property type="nucleotide sequence ID" value="NZ_JAVIJF010000045.1"/>
</dbReference>
<dbReference type="InterPro" id="IPR058163">
    <property type="entry name" value="LysR-type_TF_proteobact-type"/>
</dbReference>
<evidence type="ECO:0000259" key="5">
    <source>
        <dbReference type="PROSITE" id="PS50931"/>
    </source>
</evidence>
<feature type="domain" description="HTH lysR-type" evidence="5">
    <location>
        <begin position="90"/>
        <end position="144"/>
    </location>
</feature>
<evidence type="ECO:0000256" key="3">
    <source>
        <dbReference type="ARBA" id="ARBA00023125"/>
    </source>
</evidence>
<name>A0ABU4ZW50_9HYPH</name>
<dbReference type="InterPro" id="IPR036390">
    <property type="entry name" value="WH_DNA-bd_sf"/>
</dbReference>
<protein>
    <submittedName>
        <fullName evidence="6">LysR substrate-binding domain-containing protein</fullName>
    </submittedName>
</protein>
<sequence length="390" mass="44452">MDARNRNHGLKADCKLVGLQLSVRQAITSKRFFTGLRIVVSLSFPLSMIKECLRTIVVSVPEMSKTEMAEHLRHHRHSVRNKAVFRNLQRLLPAFESAARLKSFTLAGEEIGLSQSSVSKQIIELESRLGQRLFIRLHKRIALTSAGDRLFKTYSIAISRVLDVVEDLIHERSREQIVLSTTTGIGAFMLLPRLAEMRQCFFGHQIFLMTWDPRGIEPAGQFDLALIYGDPDVRGIATRALFTDVVTPVCTPEFLAKNGPLREVRDLLDCELLYTQAQVPSWVNWRQWLREFDLELPKNYQPIGFNSDYNTIQACLAGEGIALGWLRGLSSVMESGRLVTPLSQYLPTEERYQLAWPADKPPEFSIEPFYEWLVRRYGGTLPFYPPTNLA</sequence>
<dbReference type="SUPFAM" id="SSF46785">
    <property type="entry name" value="Winged helix' DNA-binding domain"/>
    <property type="match status" value="1"/>
</dbReference>
<dbReference type="PROSITE" id="PS50931">
    <property type="entry name" value="HTH_LYSR"/>
    <property type="match status" value="1"/>
</dbReference>
<reference evidence="6 7" key="1">
    <citation type="submission" date="2023-08" db="EMBL/GenBank/DDBJ databases">
        <title>Implementing the SeqCode for naming new Mesorhizobium species isolated from Vachellia karroo root nodules.</title>
        <authorList>
            <person name="Van Lill M."/>
        </authorList>
    </citation>
    <scope>NUCLEOTIDE SEQUENCE [LARGE SCALE GENOMIC DNA]</scope>
    <source>
        <strain evidence="6 7">MSK 1335</strain>
    </source>
</reference>
<keyword evidence="3" id="KW-0238">DNA-binding</keyword>
<dbReference type="PRINTS" id="PR00039">
    <property type="entry name" value="HTHLYSR"/>
</dbReference>
<organism evidence="6 7">
    <name type="scientific">Mesorhizobium montanum</name>
    <dbReference type="NCBI Taxonomy" id="3072323"/>
    <lineage>
        <taxon>Bacteria</taxon>
        <taxon>Pseudomonadati</taxon>
        <taxon>Pseudomonadota</taxon>
        <taxon>Alphaproteobacteria</taxon>
        <taxon>Hyphomicrobiales</taxon>
        <taxon>Phyllobacteriaceae</taxon>
        <taxon>Mesorhizobium</taxon>
    </lineage>
</organism>
<dbReference type="Gene3D" id="3.40.190.10">
    <property type="entry name" value="Periplasmic binding protein-like II"/>
    <property type="match status" value="2"/>
</dbReference>
<evidence type="ECO:0000256" key="2">
    <source>
        <dbReference type="ARBA" id="ARBA00023015"/>
    </source>
</evidence>
<evidence type="ECO:0000313" key="7">
    <source>
        <dbReference type="Proteomes" id="UP001276840"/>
    </source>
</evidence>
<evidence type="ECO:0000256" key="1">
    <source>
        <dbReference type="ARBA" id="ARBA00009437"/>
    </source>
</evidence>
<accession>A0ABU4ZW50</accession>
<dbReference type="Pfam" id="PF03466">
    <property type="entry name" value="LysR_substrate"/>
    <property type="match status" value="1"/>
</dbReference>
<dbReference type="InterPro" id="IPR036388">
    <property type="entry name" value="WH-like_DNA-bd_sf"/>
</dbReference>
<dbReference type="PANTHER" id="PTHR30537:SF5">
    <property type="entry name" value="HTH-TYPE TRANSCRIPTIONAL ACTIVATOR TTDR-RELATED"/>
    <property type="match status" value="1"/>
</dbReference>
<keyword evidence="4" id="KW-0804">Transcription</keyword>
<evidence type="ECO:0000313" key="6">
    <source>
        <dbReference type="EMBL" id="MDX8529255.1"/>
    </source>
</evidence>
<dbReference type="InterPro" id="IPR000847">
    <property type="entry name" value="LysR_HTH_N"/>
</dbReference>
<dbReference type="Pfam" id="PF00126">
    <property type="entry name" value="HTH_1"/>
    <property type="match status" value="1"/>
</dbReference>
<proteinExistence type="inferred from homology"/>
<dbReference type="InterPro" id="IPR005119">
    <property type="entry name" value="LysR_subst-bd"/>
</dbReference>